<gene>
    <name evidence="1" type="ORF">LCGC14_2548700</name>
</gene>
<dbReference type="EMBL" id="LAZR01041770">
    <property type="protein sequence ID" value="KKL11153.1"/>
    <property type="molecule type" value="Genomic_DNA"/>
</dbReference>
<organism evidence="1">
    <name type="scientific">marine sediment metagenome</name>
    <dbReference type="NCBI Taxonomy" id="412755"/>
    <lineage>
        <taxon>unclassified sequences</taxon>
        <taxon>metagenomes</taxon>
        <taxon>ecological metagenomes</taxon>
    </lineage>
</organism>
<evidence type="ECO:0000313" key="1">
    <source>
        <dbReference type="EMBL" id="KKL11153.1"/>
    </source>
</evidence>
<reference evidence="1" key="1">
    <citation type="journal article" date="2015" name="Nature">
        <title>Complex archaea that bridge the gap between prokaryotes and eukaryotes.</title>
        <authorList>
            <person name="Spang A."/>
            <person name="Saw J.H."/>
            <person name="Jorgensen S.L."/>
            <person name="Zaremba-Niedzwiedzka K."/>
            <person name="Martijn J."/>
            <person name="Lind A.E."/>
            <person name="van Eijk R."/>
            <person name="Schleper C."/>
            <person name="Guy L."/>
            <person name="Ettema T.J."/>
        </authorList>
    </citation>
    <scope>NUCLEOTIDE SEQUENCE</scope>
</reference>
<sequence>MGDHYDYGGGVLRVEKYKRYLVMGLKNGELHHIIARRGHTPDAIVNRALELTKPSPFLT</sequence>
<feature type="non-terminal residue" evidence="1">
    <location>
        <position position="59"/>
    </location>
</feature>
<comment type="caution">
    <text evidence="1">The sequence shown here is derived from an EMBL/GenBank/DDBJ whole genome shotgun (WGS) entry which is preliminary data.</text>
</comment>
<accession>A0A0F9DGM4</accession>
<proteinExistence type="predicted"/>
<name>A0A0F9DGM4_9ZZZZ</name>
<protein>
    <submittedName>
        <fullName evidence="1">Uncharacterized protein</fullName>
    </submittedName>
</protein>
<dbReference type="AlphaFoldDB" id="A0A0F9DGM4"/>